<dbReference type="CDD" id="cd03747">
    <property type="entry name" value="Ntn_PGA_like"/>
    <property type="match status" value="1"/>
</dbReference>
<dbReference type="InterPro" id="IPR043147">
    <property type="entry name" value="Penicillin_amidase_A-knob"/>
</dbReference>
<dbReference type="InterPro" id="IPR014395">
    <property type="entry name" value="Pen/GL7ACA/AHL_acylase"/>
</dbReference>
<evidence type="ECO:0000256" key="2">
    <source>
        <dbReference type="ARBA" id="ARBA00022801"/>
    </source>
</evidence>
<name>A0A1I5F0W7_PSUAM</name>
<dbReference type="GO" id="GO:0016811">
    <property type="term" value="F:hydrolase activity, acting on carbon-nitrogen (but not peptide) bonds, in linear amides"/>
    <property type="evidence" value="ECO:0007669"/>
    <property type="project" value="InterPro"/>
</dbReference>
<dbReference type="OrthoDB" id="9759796at2"/>
<comment type="similarity">
    <text evidence="1">Belongs to the peptidase S45 family.</text>
</comment>
<dbReference type="InterPro" id="IPR023343">
    <property type="entry name" value="Penicillin_amidase_dom1"/>
</dbReference>
<feature type="active site" description="Nucleophile" evidence="4">
    <location>
        <position position="231"/>
    </location>
</feature>
<evidence type="ECO:0000256" key="4">
    <source>
        <dbReference type="PIRSR" id="PIRSR001227-1"/>
    </source>
</evidence>
<evidence type="ECO:0000313" key="6">
    <source>
        <dbReference type="EMBL" id="SFO17367.1"/>
    </source>
</evidence>
<dbReference type="SUPFAM" id="SSF56235">
    <property type="entry name" value="N-terminal nucleophile aminohydrolases (Ntn hydrolases)"/>
    <property type="match status" value="1"/>
</dbReference>
<comment type="cofactor">
    <cofactor evidence="5">
        <name>Ca(2+)</name>
        <dbReference type="ChEBI" id="CHEBI:29108"/>
    </cofactor>
    <text evidence="5">Binds 1 Ca(2+) ion per dimer.</text>
</comment>
<keyword evidence="3" id="KW-0865">Zymogen</keyword>
<dbReference type="InterPro" id="IPR043146">
    <property type="entry name" value="Penicillin_amidase_N_B-knob"/>
</dbReference>
<dbReference type="PANTHER" id="PTHR34218">
    <property type="entry name" value="PEPTIDASE S45 PENICILLIN AMIDASE"/>
    <property type="match status" value="1"/>
</dbReference>
<organism evidence="6 7">
    <name type="scientific">Pseudonocardia ammonioxydans</name>
    <dbReference type="NCBI Taxonomy" id="260086"/>
    <lineage>
        <taxon>Bacteria</taxon>
        <taxon>Bacillati</taxon>
        <taxon>Actinomycetota</taxon>
        <taxon>Actinomycetes</taxon>
        <taxon>Pseudonocardiales</taxon>
        <taxon>Pseudonocardiaceae</taxon>
        <taxon>Pseudonocardia</taxon>
    </lineage>
</organism>
<keyword evidence="2" id="KW-0378">Hydrolase</keyword>
<evidence type="ECO:0000313" key="7">
    <source>
        <dbReference type="Proteomes" id="UP000199614"/>
    </source>
</evidence>
<reference evidence="6 7" key="1">
    <citation type="submission" date="2016-10" db="EMBL/GenBank/DDBJ databases">
        <authorList>
            <person name="de Groot N.N."/>
        </authorList>
    </citation>
    <scope>NUCLEOTIDE SEQUENCE [LARGE SCALE GENOMIC DNA]</scope>
    <source>
        <strain evidence="6 7">CGMCC 4.1877</strain>
    </source>
</reference>
<dbReference type="Gene3D" id="1.10.439.10">
    <property type="entry name" value="Penicillin Amidohydrolase, domain 1"/>
    <property type="match status" value="1"/>
</dbReference>
<keyword evidence="5" id="KW-0106">Calcium</keyword>
<dbReference type="GO" id="GO:0046872">
    <property type="term" value="F:metal ion binding"/>
    <property type="evidence" value="ECO:0007669"/>
    <property type="project" value="UniProtKB-KW"/>
</dbReference>
<gene>
    <name evidence="6" type="ORF">SAMN05216207_103432</name>
</gene>
<dbReference type="InterPro" id="IPR029055">
    <property type="entry name" value="Ntn_hydrolases_N"/>
</dbReference>
<dbReference type="RefSeq" id="WP_093351015.1">
    <property type="nucleotide sequence ID" value="NZ_FOUY01000034.1"/>
</dbReference>
<dbReference type="PANTHER" id="PTHR34218:SF4">
    <property type="entry name" value="ACYL-HOMOSERINE LACTONE ACYLASE QUIP"/>
    <property type="match status" value="1"/>
</dbReference>
<accession>A0A1I5F0W7</accession>
<feature type="binding site" evidence="5">
    <location>
        <position position="303"/>
    </location>
    <ligand>
        <name>Ca(2+)</name>
        <dbReference type="ChEBI" id="CHEBI:29108"/>
    </ligand>
</feature>
<dbReference type="InterPro" id="IPR002692">
    <property type="entry name" value="S45"/>
</dbReference>
<evidence type="ECO:0000256" key="5">
    <source>
        <dbReference type="PIRSR" id="PIRSR001227-2"/>
    </source>
</evidence>
<feature type="binding site" evidence="5">
    <location>
        <position position="160"/>
    </location>
    <ligand>
        <name>Ca(2+)</name>
        <dbReference type="ChEBI" id="CHEBI:29108"/>
    </ligand>
</feature>
<dbReference type="Pfam" id="PF01804">
    <property type="entry name" value="Penicil_amidase"/>
    <property type="match status" value="1"/>
</dbReference>
<dbReference type="Proteomes" id="UP000199614">
    <property type="component" value="Unassembled WGS sequence"/>
</dbReference>
<dbReference type="PIRSF" id="PIRSF001227">
    <property type="entry name" value="Pen_acylase"/>
    <property type="match status" value="1"/>
</dbReference>
<dbReference type="AlphaFoldDB" id="A0A1I5F0W7"/>
<evidence type="ECO:0000256" key="1">
    <source>
        <dbReference type="ARBA" id="ARBA00006586"/>
    </source>
</evidence>
<dbReference type="Gene3D" id="2.30.120.10">
    <property type="match status" value="1"/>
</dbReference>
<protein>
    <submittedName>
        <fullName evidence="6">Penicillin amidase</fullName>
    </submittedName>
</protein>
<keyword evidence="5" id="KW-0479">Metal-binding</keyword>
<keyword evidence="7" id="KW-1185">Reference proteome</keyword>
<sequence>MTTLPSDSLPLPGLHGEVEVLLDRWGVPHIYATTRHDAYVAQGFQAARDRLFQIDLWRRRGLGRLSEVFGSRFLAQDRATRLFLYRGDMRAEWLAYGTAVRDVVTAFVAGVNAYVDWALQAPEERLPPEFAALGHEPARWEPEDVVRIRTHGLLYNAEQELARALTVRDLGVAAEELRSVRDPHTDLAVPDPAALSHLTEDVLDVYRLAFAPADFTGLPGASATSAIPTGSNNWVVSPQRSATGRPVLANDPHRAVTVPSLRYLTHLEAPGMSVIGAGEPNLPGVSIGHNGRVAFGLTIWPIDHEDLYVYELHPDDDGRYRHRGAWEQFSVVEEKTAVAGAGEETLRLTYSRHGPVVHLDTDARVAVAVRAVWLEPGMAPYLASLEYQDADDAAEFRRALRRWGAPGVNQVFATADGTIGWQGCGLVPRRPGWDGALPVPGDGRFEWDGFAQLDELPGLTDPESGWFSTSNEENLPPGFDDDALTITTDWYSSARHERLTGWLDGDGPVDVASSVRMQGDAVNVHGRRLLDRLSPITGPVRHEQEWAALQEWDGVETTGSRPALIFQVWVRRHLRPWLVDRCLERLGVDAERAKAARHRLIRADTLFSDLRPDLRMIDMFDPADPGDAELLRAGIGDTLGEALTELAGLLGGDPATWTWGALHRTELRHTVFSHDPSAPDAWRSLPSVPRAGSGDTVGLSGHDPSFNAVMGSSFRIAVDVGEWDATLVLNSPGQSGDPRSVHYADQLDLWAEGAAFPLAYTRAAVEAAAESRLRLTPTRSTPSSVT</sequence>
<dbReference type="GO" id="GO:0017000">
    <property type="term" value="P:antibiotic biosynthetic process"/>
    <property type="evidence" value="ECO:0007669"/>
    <property type="project" value="InterPro"/>
</dbReference>
<dbReference type="EMBL" id="FOUY01000034">
    <property type="protein sequence ID" value="SFO17367.1"/>
    <property type="molecule type" value="Genomic_DNA"/>
</dbReference>
<proteinExistence type="inferred from homology"/>
<dbReference type="Gene3D" id="1.10.1400.10">
    <property type="match status" value="1"/>
</dbReference>
<dbReference type="STRING" id="260086.SAMN05216207_103432"/>
<evidence type="ECO:0000256" key="3">
    <source>
        <dbReference type="ARBA" id="ARBA00023145"/>
    </source>
</evidence>
<dbReference type="Gene3D" id="3.60.20.10">
    <property type="entry name" value="Glutamine Phosphoribosylpyrophosphate, subunit 1, domain 1"/>
    <property type="match status" value="1"/>
</dbReference>
<feature type="binding site" evidence="5">
    <location>
        <position position="306"/>
    </location>
    <ligand>
        <name>Ca(2+)</name>
        <dbReference type="ChEBI" id="CHEBI:29108"/>
    </ligand>
</feature>